<sequence>MNVQNITPAEVTANGRRYRIPTIPTVAVCIDGSEPGYIEAAIAAGLAPTIDRMMKTGSNLLATSVIPSFTNPNNISIITGRPPAIHGIAGNYFYDTEAREEVMMNDVRFMRADTIMKAFQDAGAKVAVVTAKDKLRTLLGKGLDPATGRAIAFSSEKADKATKAENGIGDLLTFVGMPLPDVYSADLSEFVFAAGVKLMQSFRPDVMYLSTTDYIQHKAAPGSEIANLFYAMIDRYVAQLDAMGCVVALTADHGMNDKYLPDGEPDVIYLQDWCDKTAMLNGARVILPITDPYVAHHGALGSFATIYLPEEAERSAVIKELAMLEGIELAVGREDACARFELPPDRVGDIVVVSTRHKVIGTSRARHDLSGLTEPLRSHGGLTEQVVPMIVNRKLSLPAGRQLRNFDVFDVALNLVN</sequence>
<dbReference type="GO" id="GO:0047400">
    <property type="term" value="F:phosphonoacetate hydrolase activity"/>
    <property type="evidence" value="ECO:0007669"/>
    <property type="project" value="UniProtKB-EC"/>
</dbReference>
<dbReference type="InterPro" id="IPR012710">
    <property type="entry name" value="Phosphonoacetate_hydro"/>
</dbReference>
<keyword evidence="2" id="KW-1185">Reference proteome</keyword>
<dbReference type="EMBL" id="VCMV01000025">
    <property type="protein sequence ID" value="KAB0265957.1"/>
    <property type="molecule type" value="Genomic_DNA"/>
</dbReference>
<dbReference type="OrthoDB" id="3590172at2"/>
<protein>
    <submittedName>
        <fullName evidence="1">Phosphonoacetate hydrolase</fullName>
        <ecNumber evidence="1">3.11.1.2</ecNumber>
    </submittedName>
</protein>
<evidence type="ECO:0000313" key="2">
    <source>
        <dbReference type="Proteomes" id="UP000325684"/>
    </source>
</evidence>
<evidence type="ECO:0000313" key="1">
    <source>
        <dbReference type="EMBL" id="KAB0265957.1"/>
    </source>
</evidence>
<dbReference type="CDD" id="cd16018">
    <property type="entry name" value="Enpp"/>
    <property type="match status" value="1"/>
</dbReference>
<dbReference type="InterPro" id="IPR023116">
    <property type="entry name" value="Phosphonoacetate_hydro_insert"/>
</dbReference>
<dbReference type="Gene3D" id="3.40.720.10">
    <property type="entry name" value="Alkaline Phosphatase, subunit A"/>
    <property type="match status" value="1"/>
</dbReference>
<dbReference type="Proteomes" id="UP000325684">
    <property type="component" value="Unassembled WGS sequence"/>
</dbReference>
<organism evidence="1 2">
    <name type="scientific">Microvirga brassicacearum</name>
    <dbReference type="NCBI Taxonomy" id="2580413"/>
    <lineage>
        <taxon>Bacteria</taxon>
        <taxon>Pseudomonadati</taxon>
        <taxon>Pseudomonadota</taxon>
        <taxon>Alphaproteobacteria</taxon>
        <taxon>Hyphomicrobiales</taxon>
        <taxon>Methylobacteriaceae</taxon>
        <taxon>Microvirga</taxon>
    </lineage>
</organism>
<accession>A0A5N3P8A5</accession>
<name>A0A5N3P8A5_9HYPH</name>
<dbReference type="SUPFAM" id="SSF53649">
    <property type="entry name" value="Alkaline phosphatase-like"/>
    <property type="match status" value="1"/>
</dbReference>
<dbReference type="InterPro" id="IPR002591">
    <property type="entry name" value="Phosphodiest/P_Trfase"/>
</dbReference>
<dbReference type="NCBIfam" id="TIGR02335">
    <property type="entry name" value="hydr_PhnA"/>
    <property type="match status" value="1"/>
</dbReference>
<dbReference type="Gene3D" id="3.30.1360.110">
    <property type="entry name" value="Domain 2, Phosphonoacetate Hydrolase"/>
    <property type="match status" value="1"/>
</dbReference>
<keyword evidence="1" id="KW-0378">Hydrolase</keyword>
<comment type="caution">
    <text evidence="1">The sequence shown here is derived from an EMBL/GenBank/DDBJ whole genome shotgun (WGS) entry which is preliminary data.</text>
</comment>
<reference evidence="1 2" key="1">
    <citation type="journal article" date="2019" name="Microorganisms">
        <title>Genome Insights into the Novel Species Microvirga brassicacearum, a Rapeseed Endophyte with Biotechnological Potential.</title>
        <authorList>
            <person name="Jimenez-Gomez A."/>
            <person name="Saati-Santamaria Z."/>
            <person name="Igual J.M."/>
            <person name="Rivas R."/>
            <person name="Mateos P.F."/>
            <person name="Garcia-Fraile P."/>
        </authorList>
    </citation>
    <scope>NUCLEOTIDE SEQUENCE [LARGE SCALE GENOMIC DNA]</scope>
    <source>
        <strain evidence="1 2">CDVBN77</strain>
    </source>
</reference>
<dbReference type="InterPro" id="IPR017850">
    <property type="entry name" value="Alkaline_phosphatase_core_sf"/>
</dbReference>
<dbReference type="PANTHER" id="PTHR10151:SF120">
    <property type="entry name" value="BIS(5'-ADENOSYL)-TRIPHOSPHATASE"/>
    <property type="match status" value="1"/>
</dbReference>
<dbReference type="EC" id="3.11.1.2" evidence="1"/>
<dbReference type="AlphaFoldDB" id="A0A5N3P8A5"/>
<dbReference type="PANTHER" id="PTHR10151">
    <property type="entry name" value="ECTONUCLEOTIDE PYROPHOSPHATASE/PHOSPHODIESTERASE"/>
    <property type="match status" value="1"/>
</dbReference>
<proteinExistence type="predicted"/>
<dbReference type="Pfam" id="PF01663">
    <property type="entry name" value="Phosphodiest"/>
    <property type="match status" value="1"/>
</dbReference>
<gene>
    <name evidence="1" type="primary">phnA</name>
    <name evidence="1" type="ORF">FEZ63_16130</name>
</gene>